<reference evidence="2" key="1">
    <citation type="submission" date="2017-01" db="EMBL/GenBank/DDBJ databases">
        <title>Comparative genomics of anhydrobiosis in the tardigrade Hypsibius dujardini.</title>
        <authorList>
            <person name="Yoshida Y."/>
            <person name="Koutsovoulos G."/>
            <person name="Laetsch D."/>
            <person name="Stevens L."/>
            <person name="Kumar S."/>
            <person name="Horikawa D."/>
            <person name="Ishino K."/>
            <person name="Komine S."/>
            <person name="Tomita M."/>
            <person name="Blaxter M."/>
            <person name="Arakawa K."/>
        </authorList>
    </citation>
    <scope>NUCLEOTIDE SEQUENCE [LARGE SCALE GENOMIC DNA]</scope>
    <source>
        <strain evidence="2">Z151</strain>
    </source>
</reference>
<sequence length="81" mass="9574">MFDMMWDFCDQEKKNIKLESEGYMVRSWMDQTVRQGMLGVSQTTIQRIISVDLEGKVRKKYMVHRLSNAMIQQRLARGPGF</sequence>
<comment type="caution">
    <text evidence="1">The sequence shown here is derived from an EMBL/GenBank/DDBJ whole genome shotgun (WGS) entry which is preliminary data.</text>
</comment>
<gene>
    <name evidence="1" type="ORF">BV898_11339</name>
</gene>
<dbReference type="EMBL" id="MTYJ01000104">
    <property type="protein sequence ID" value="OQV14499.1"/>
    <property type="molecule type" value="Genomic_DNA"/>
</dbReference>
<organism evidence="1 2">
    <name type="scientific">Hypsibius exemplaris</name>
    <name type="common">Freshwater tardigrade</name>
    <dbReference type="NCBI Taxonomy" id="2072580"/>
    <lineage>
        <taxon>Eukaryota</taxon>
        <taxon>Metazoa</taxon>
        <taxon>Ecdysozoa</taxon>
        <taxon>Tardigrada</taxon>
        <taxon>Eutardigrada</taxon>
        <taxon>Parachela</taxon>
        <taxon>Hypsibioidea</taxon>
        <taxon>Hypsibiidae</taxon>
        <taxon>Hypsibius</taxon>
    </lineage>
</organism>
<dbReference type="Proteomes" id="UP000192578">
    <property type="component" value="Unassembled WGS sequence"/>
</dbReference>
<proteinExistence type="predicted"/>
<protein>
    <submittedName>
        <fullName evidence="1">Uncharacterized protein</fullName>
    </submittedName>
</protein>
<evidence type="ECO:0000313" key="2">
    <source>
        <dbReference type="Proteomes" id="UP000192578"/>
    </source>
</evidence>
<keyword evidence="2" id="KW-1185">Reference proteome</keyword>
<name>A0A1W0WH26_HYPEX</name>
<evidence type="ECO:0000313" key="1">
    <source>
        <dbReference type="EMBL" id="OQV14499.1"/>
    </source>
</evidence>
<accession>A0A1W0WH26</accession>
<dbReference type="AlphaFoldDB" id="A0A1W0WH26"/>